<organism evidence="2 3">
    <name type="scientific">Papaver nudicaule</name>
    <name type="common">Iceland poppy</name>
    <dbReference type="NCBI Taxonomy" id="74823"/>
    <lineage>
        <taxon>Eukaryota</taxon>
        <taxon>Viridiplantae</taxon>
        <taxon>Streptophyta</taxon>
        <taxon>Embryophyta</taxon>
        <taxon>Tracheophyta</taxon>
        <taxon>Spermatophyta</taxon>
        <taxon>Magnoliopsida</taxon>
        <taxon>Ranunculales</taxon>
        <taxon>Papaveraceae</taxon>
        <taxon>Papaveroideae</taxon>
        <taxon>Papaver</taxon>
    </lineage>
</organism>
<proteinExistence type="predicted"/>
<evidence type="ECO:0000259" key="1">
    <source>
        <dbReference type="Pfam" id="PF13966"/>
    </source>
</evidence>
<gene>
    <name evidence="2" type="ORF">MKW94_008271</name>
</gene>
<evidence type="ECO:0000313" key="2">
    <source>
        <dbReference type="EMBL" id="MCL7026156.1"/>
    </source>
</evidence>
<dbReference type="AlphaFoldDB" id="A0AA41RZ68"/>
<dbReference type="Proteomes" id="UP001177140">
    <property type="component" value="Unassembled WGS sequence"/>
</dbReference>
<reference evidence="2" key="1">
    <citation type="submission" date="2022-03" db="EMBL/GenBank/DDBJ databases">
        <title>A functionally conserved STORR gene fusion in Papaver species that diverged 16.8 million years ago.</title>
        <authorList>
            <person name="Catania T."/>
        </authorList>
    </citation>
    <scope>NUCLEOTIDE SEQUENCE</scope>
    <source>
        <strain evidence="2">S-191538</strain>
    </source>
</reference>
<name>A0AA41RZ68_PAPNU</name>
<evidence type="ECO:0000313" key="3">
    <source>
        <dbReference type="Proteomes" id="UP001177140"/>
    </source>
</evidence>
<dbReference type="EMBL" id="JAJJMA010053294">
    <property type="protein sequence ID" value="MCL7026156.1"/>
    <property type="molecule type" value="Genomic_DNA"/>
</dbReference>
<accession>A0AA41RZ68</accession>
<dbReference type="InterPro" id="IPR026960">
    <property type="entry name" value="RVT-Znf"/>
</dbReference>
<dbReference type="Pfam" id="PF13966">
    <property type="entry name" value="zf-RVT"/>
    <property type="match status" value="1"/>
</dbReference>
<sequence length="108" mass="12585">MEEHAEIIELTSLLQILDSIFFFPDEEDKLIWMGDKTGTSSAYLNDYPSSSAAVYPRKKIWSEQWPFKVAFFLRQLVQNRLPTIDNLQKRNCAPSLCPSLCPLCKRNW</sequence>
<protein>
    <recommendedName>
        <fullName evidence="1">Reverse transcriptase zinc-binding domain-containing protein</fullName>
    </recommendedName>
</protein>
<keyword evidence="3" id="KW-1185">Reference proteome</keyword>
<feature type="domain" description="Reverse transcriptase zinc-binding" evidence="1">
    <location>
        <begin position="40"/>
        <end position="106"/>
    </location>
</feature>
<comment type="caution">
    <text evidence="2">The sequence shown here is derived from an EMBL/GenBank/DDBJ whole genome shotgun (WGS) entry which is preliminary data.</text>
</comment>